<reference evidence="2" key="1">
    <citation type="journal article" date="2013" name="PLoS ONE">
        <title>Gene expression in gut symbiotic organ of stinkbug affected by extracellular bacterial symbiont.</title>
        <authorList>
            <person name="Futahashi R."/>
            <person name="Tanaka K."/>
            <person name="Tanahashi M."/>
            <person name="Nikoh N."/>
            <person name="Kikuchi Y."/>
            <person name="Lee B.L."/>
            <person name="Fukatsu T."/>
        </authorList>
    </citation>
    <scope>NUCLEOTIDE SEQUENCE</scope>
    <source>
        <tissue evidence="2">Midgut</tissue>
    </source>
</reference>
<keyword evidence="1" id="KW-0812">Transmembrane</keyword>
<keyword evidence="1" id="KW-1133">Transmembrane helix</keyword>
<evidence type="ECO:0000313" key="2">
    <source>
        <dbReference type="EMBL" id="BAN20611.1"/>
    </source>
</evidence>
<evidence type="ECO:0000256" key="1">
    <source>
        <dbReference type="SAM" id="Phobius"/>
    </source>
</evidence>
<proteinExistence type="evidence at transcript level"/>
<name>R4WNZ6_RIPPE</name>
<dbReference type="EMBL" id="AK417396">
    <property type="protein sequence ID" value="BAN20611.1"/>
    <property type="molecule type" value="mRNA"/>
</dbReference>
<protein>
    <submittedName>
        <fullName evidence="2">Uncharacterized protein</fullName>
    </submittedName>
</protein>
<keyword evidence="1" id="KW-0472">Membrane</keyword>
<feature type="transmembrane region" description="Helical" evidence="1">
    <location>
        <begin position="6"/>
        <end position="24"/>
    </location>
</feature>
<dbReference type="PROSITE" id="PS51257">
    <property type="entry name" value="PROKAR_LIPOPROTEIN"/>
    <property type="match status" value="1"/>
</dbReference>
<sequence length="60" mass="6877">MATLRTLFFLMIVIACVASVPLDVNREKRALWWAYPSYGAYASPIYASSYAYPSYAYYYG</sequence>
<dbReference type="AlphaFoldDB" id="R4WNZ6"/>
<accession>R4WNZ6</accession>
<organism evidence="2">
    <name type="scientific">Riptortus pedestris</name>
    <name type="common">Bean bug</name>
    <dbReference type="NCBI Taxonomy" id="329032"/>
    <lineage>
        <taxon>Eukaryota</taxon>
        <taxon>Metazoa</taxon>
        <taxon>Ecdysozoa</taxon>
        <taxon>Arthropoda</taxon>
        <taxon>Hexapoda</taxon>
        <taxon>Insecta</taxon>
        <taxon>Pterygota</taxon>
        <taxon>Neoptera</taxon>
        <taxon>Paraneoptera</taxon>
        <taxon>Hemiptera</taxon>
        <taxon>Heteroptera</taxon>
        <taxon>Panheteroptera</taxon>
        <taxon>Pentatomomorpha</taxon>
        <taxon>Coreoidea</taxon>
        <taxon>Alydidae</taxon>
        <taxon>Riptortus</taxon>
    </lineage>
</organism>